<evidence type="ECO:0000259" key="1">
    <source>
        <dbReference type="SMART" id="SM00382"/>
    </source>
</evidence>
<feature type="domain" description="AAA+ ATPase" evidence="1">
    <location>
        <begin position="329"/>
        <end position="459"/>
    </location>
</feature>
<organism evidence="2 3">
    <name type="scientific">Pseudoduganella buxea</name>
    <dbReference type="NCBI Taxonomy" id="1949069"/>
    <lineage>
        <taxon>Bacteria</taxon>
        <taxon>Pseudomonadati</taxon>
        <taxon>Pseudomonadota</taxon>
        <taxon>Betaproteobacteria</taxon>
        <taxon>Burkholderiales</taxon>
        <taxon>Oxalobacteraceae</taxon>
        <taxon>Telluria group</taxon>
        <taxon>Pseudoduganella</taxon>
    </lineage>
</organism>
<keyword evidence="3" id="KW-1185">Reference proteome</keyword>
<sequence>MLFDPQDNPSHSGSMMELQPISEMGRGSSPASRGPAGAYIEGELGALYLLALLTGNRAPGMPDAQVVSVRFQGTEQGFKLDDLIVSGVGPSGGFVLEIQSKRDITFSPQDSVYQDVASQIARSVVGSVPADRHFLGIATQRTSRKISGAYQDVLKWARTMEDAAAFFTRLNAKGIASKDMREFVVTTRKHLVARGVADDDDAIWRLLRRMLILEFDFEARSPITRTYGHALARMALADEDIDRAGSLWSRLVDLSIKSGTTGGEINRTALLADLAEAGFRLAGIREYGPARVRLAELAQNTLAHIGTSVVGVTLPRLEAVAAVDDASEAHRFVEVRGDPGVGKSWVLRHLAERVLRQAPIIVLDRDATPAGGWLPFSNHFGIPGTAVEFLTDLAASGGAMLFIDGLDMFDDVGRQRTIAELMRAASAIPDFKVIATMRTAGNIDVKPWLDDQIISALGGAYPIQVGTLSEDEAATLVDQAPSLRSLLDPKHPAAGLARNLYRLSRLLKVRSATGIRTEAEMAGLWWASADGAPAKDVRASQRLMAALAAGALRGEEGLEIAEDSAARSHLIRTMTLREVRRDRLDFYHDVLRDWAIGSYIAEHPQHLAALNMTVPVSPRVARGIEFAARLALESGADCNGWVQLLGQLSVPEAHGSWRRQAVLGLSRSEAGYELLEKCGTRLLEDGAALLVELCTTIATVETVPPSDLLSMPDGTRIDMPRSYRIDVTGSAIVVLRWVLARVAEIPMSAIDAVVELVKIQLFLLNHLELLAHQTAVMLFGWLRQLDVRDAVVTIPSERNLGRSARDGRTGMIEQLRLMALLLGKFAPDELKAYLKEVSSERDSHKADAIRQFSKVIAPVAPAELVELVLASLLQTRDQGSRRDHRDRIRKQAFTFADSNYLPASPAQPPFLDLLEFAPAEGLRLVRTLVAEAIAFSGHTCASVDSGFTADFGDGPRFFPRADSYLWSRDQCRDYSAASGLKAMEAWSQQRLDNGAPVDEVLGDILGPQGSCAAYLLVAVDVLLSHFDVARDAVAPLIADPELLATDRMRRDHDQLGLGLDQFAIGKEPDAKVRLADLKARLSRRLTLFDVVRFYRGTDPVANRLRDQLGAAVANLEPIQSYSTWADARLIARVANNMLQQSNWADIGDGRLEYRPPAEEAAHLEAMEKQWVAFMRSTEIESRIDLAISSGGEYATAATARDAVDYAGGDLPNDSDTDDLKSRSTRLITTALLVARDGDDTLLATEEAWVRKVIAIALEKSSERSFGSENTLRFNRPAIAILTLIHLWARRGSETDRNTLIRLATREDHSAAPAFSAGLGLILKIEPKLFKVATRAAFASMTWRWKSYNEEDDVEHARFSAERTAAIDTAIRAEIAWLDGEAEPPWPAWPEEHPLLRRGSRLQVAGLNTAAEFDEDEVFKSAVADSSSIIHVSSSAAAQWLAMVQAAPKGVNDWRQEVVEAYVDWTSRMNGLGLPVDIEIDRDPHEWNLHYYALFAEQLLDATDASFEADLTLVTDLPDEPFGKVAQTVIHSADVLYFNDPARSAARPAELRTRLAQRVMALHRWKYADDPASSRIDMDSAGIIAQIMLSTYNPFNGTRSYLPPVLFDRVDQLLPAIRPLLPGGPTAFVALCAMNLLLVATRARHLDFLLEATEAWFGRSQAPGLWVDMGIGRKVVQWLNAAIIEEPGLLGPAHPLRGRIDRVLGRLVSVGVAEAHELELRVEAANEPFKQ</sequence>
<evidence type="ECO:0000313" key="3">
    <source>
        <dbReference type="Proteomes" id="UP000622638"/>
    </source>
</evidence>
<name>A0ABQ1L5K5_9BURK</name>
<dbReference type="SUPFAM" id="SSF52540">
    <property type="entry name" value="P-loop containing nucleoside triphosphate hydrolases"/>
    <property type="match status" value="1"/>
</dbReference>
<evidence type="ECO:0000313" key="2">
    <source>
        <dbReference type="EMBL" id="GGC19857.1"/>
    </source>
</evidence>
<comment type="caution">
    <text evidence="2">The sequence shown here is derived from an EMBL/GenBank/DDBJ whole genome shotgun (WGS) entry which is preliminary data.</text>
</comment>
<dbReference type="InterPro" id="IPR027417">
    <property type="entry name" value="P-loop_NTPase"/>
</dbReference>
<protein>
    <recommendedName>
        <fullName evidence="1">AAA+ ATPase domain-containing protein</fullName>
    </recommendedName>
</protein>
<proteinExistence type="predicted"/>
<reference evidence="3" key="1">
    <citation type="journal article" date="2019" name="Int. J. Syst. Evol. Microbiol.">
        <title>The Global Catalogue of Microorganisms (GCM) 10K type strain sequencing project: providing services to taxonomists for standard genome sequencing and annotation.</title>
        <authorList>
            <consortium name="The Broad Institute Genomics Platform"/>
            <consortium name="The Broad Institute Genome Sequencing Center for Infectious Disease"/>
            <person name="Wu L."/>
            <person name="Ma J."/>
        </authorList>
    </citation>
    <scope>NUCLEOTIDE SEQUENCE [LARGE SCALE GENOMIC DNA]</scope>
    <source>
        <strain evidence="3">CGMCC 1.15931</strain>
    </source>
</reference>
<dbReference type="SMART" id="SM00382">
    <property type="entry name" value="AAA"/>
    <property type="match status" value="1"/>
</dbReference>
<dbReference type="InterPro" id="IPR003593">
    <property type="entry name" value="AAA+_ATPase"/>
</dbReference>
<dbReference type="Proteomes" id="UP000622638">
    <property type="component" value="Unassembled WGS sequence"/>
</dbReference>
<accession>A0ABQ1L5K5</accession>
<gene>
    <name evidence="2" type="ORF">GCM10011572_46550</name>
</gene>
<dbReference type="EMBL" id="BMKG01000027">
    <property type="protein sequence ID" value="GGC19857.1"/>
    <property type="molecule type" value="Genomic_DNA"/>
</dbReference>